<dbReference type="Pfam" id="PF02872">
    <property type="entry name" value="5_nucleotid_C"/>
    <property type="match status" value="1"/>
</dbReference>
<keyword evidence="3" id="KW-0378">Hydrolase</keyword>
<organism evidence="6 7">
    <name type="scientific">Roseateles subflavus</name>
    <dbReference type="NCBI Taxonomy" id="3053353"/>
    <lineage>
        <taxon>Bacteria</taxon>
        <taxon>Pseudomonadati</taxon>
        <taxon>Pseudomonadota</taxon>
        <taxon>Betaproteobacteria</taxon>
        <taxon>Burkholderiales</taxon>
        <taxon>Sphaerotilaceae</taxon>
        <taxon>Roseateles</taxon>
    </lineage>
</organism>
<dbReference type="InterPro" id="IPR006179">
    <property type="entry name" value="5_nucleotidase/apyrase"/>
</dbReference>
<dbReference type="Proteomes" id="UP001238603">
    <property type="component" value="Unassembled WGS sequence"/>
</dbReference>
<keyword evidence="2" id="KW-0732">Signal</keyword>
<protein>
    <submittedName>
        <fullName evidence="6">Bifunctional metallophosphatase/5'-nucleotidase</fullName>
    </submittedName>
</protein>
<dbReference type="PANTHER" id="PTHR11575:SF24">
    <property type="entry name" value="5'-NUCLEOTIDASE"/>
    <property type="match status" value="1"/>
</dbReference>
<dbReference type="PANTHER" id="PTHR11575">
    <property type="entry name" value="5'-NUCLEOTIDASE-RELATED"/>
    <property type="match status" value="1"/>
</dbReference>
<feature type="domain" description="Calcineurin-like phosphoesterase" evidence="4">
    <location>
        <begin position="66"/>
        <end position="316"/>
    </location>
</feature>
<gene>
    <name evidence="6" type="ORF">QRD43_15795</name>
</gene>
<dbReference type="PRINTS" id="PR01607">
    <property type="entry name" value="APYRASEFAMLY"/>
</dbReference>
<dbReference type="Pfam" id="PF00149">
    <property type="entry name" value="Metallophos"/>
    <property type="match status" value="1"/>
</dbReference>
<accession>A0ABT7LKI3</accession>
<keyword evidence="7" id="KW-1185">Reference proteome</keyword>
<evidence type="ECO:0000256" key="3">
    <source>
        <dbReference type="RuleBase" id="RU362119"/>
    </source>
</evidence>
<dbReference type="Gene3D" id="3.60.21.10">
    <property type="match status" value="1"/>
</dbReference>
<reference evidence="6 7" key="1">
    <citation type="submission" date="2023-06" db="EMBL/GenBank/DDBJ databases">
        <title>Pelomonas sp. APW6 16S ribosomal RNA gene genome sequencing and assembly.</title>
        <authorList>
            <person name="Woo H."/>
        </authorList>
    </citation>
    <scope>NUCLEOTIDE SEQUENCE [LARGE SCALE GENOMIC DNA]</scope>
    <source>
        <strain evidence="6 7">APW6</strain>
    </source>
</reference>
<dbReference type="InterPro" id="IPR008334">
    <property type="entry name" value="5'-Nucleotdase_C"/>
</dbReference>
<evidence type="ECO:0000259" key="5">
    <source>
        <dbReference type="Pfam" id="PF02872"/>
    </source>
</evidence>
<comment type="similarity">
    <text evidence="1 3">Belongs to the 5'-nucleotidase family.</text>
</comment>
<dbReference type="SUPFAM" id="SSF55816">
    <property type="entry name" value="5'-nucleotidase (syn. UDP-sugar hydrolase), C-terminal domain"/>
    <property type="match status" value="1"/>
</dbReference>
<proteinExistence type="inferred from homology"/>
<evidence type="ECO:0000256" key="2">
    <source>
        <dbReference type="ARBA" id="ARBA00022729"/>
    </source>
</evidence>
<evidence type="ECO:0000313" key="6">
    <source>
        <dbReference type="EMBL" id="MDL5033377.1"/>
    </source>
</evidence>
<dbReference type="InterPro" id="IPR036907">
    <property type="entry name" value="5'-Nucleotdase_C_sf"/>
</dbReference>
<sequence length="595" mass="63030">MTATVAPSALLSAFPHRLHDVLGRWCRPLPLAAALGLLSACSTTPPATPPATPAMSAAPDRTVAVRILAINDFHGNLKPPVGGIRIQHPTKPGEHLDVDAGGAEYLATAVAQARQGHANHVFVAAGDLVGGTPLLSALFNDEPAIESLSAMDLALSSVGNHEFDAGVDELRRRQQGGCHPEKGCQGPAPFKGASFQYLAASTIDTATGQPLFPAYAIREFEGIPVAFIGLALKGTPGIVVPSSVKGLRFDDEAETINRLVPQLKARGVEAIVVLIHEGGYPVGDYNECPGISGPIVNIVKQLDPAVDLVVSGHTHRAYNCRIDGRLVTSGDKYGTIVTAIDVQLDRKTRDVRSAVAENRIVRHDQYTKDAGQTALIAAYESKATAIIDQPVGRIGASFTREENAAGATTMGQLVADAHWAAMRAPEDGGAEFAITNIGGVRSSLPYLGDGTVSFGQVYTTQPFNNNLVVTSLSGAQIKEALEQQWIGQPKFRPLQLSEALSYTYDLTQPIGQRVVAGSMKLRGEPLGMETRYRVAMNMFLATGGDGFPAFAQGQILQRGPVDHEALVAYLKAHPGLMPAARDRVKVLAPRPGSPR</sequence>
<feature type="domain" description="5'-Nucleotidase C-terminal" evidence="5">
    <location>
        <begin position="393"/>
        <end position="552"/>
    </location>
</feature>
<evidence type="ECO:0000313" key="7">
    <source>
        <dbReference type="Proteomes" id="UP001238603"/>
    </source>
</evidence>
<dbReference type="InterPro" id="IPR006146">
    <property type="entry name" value="5'-Nucleotdase_CS"/>
</dbReference>
<evidence type="ECO:0000259" key="4">
    <source>
        <dbReference type="Pfam" id="PF00149"/>
    </source>
</evidence>
<name>A0ABT7LKI3_9BURK</name>
<comment type="caution">
    <text evidence="6">The sequence shown here is derived from an EMBL/GenBank/DDBJ whole genome shotgun (WGS) entry which is preliminary data.</text>
</comment>
<dbReference type="InterPro" id="IPR029052">
    <property type="entry name" value="Metallo-depent_PP-like"/>
</dbReference>
<keyword evidence="3" id="KW-0547">Nucleotide-binding</keyword>
<dbReference type="Gene3D" id="3.90.780.10">
    <property type="entry name" value="5'-Nucleotidase, C-terminal domain"/>
    <property type="match status" value="1"/>
</dbReference>
<dbReference type="SUPFAM" id="SSF56300">
    <property type="entry name" value="Metallo-dependent phosphatases"/>
    <property type="match status" value="1"/>
</dbReference>
<evidence type="ECO:0000256" key="1">
    <source>
        <dbReference type="ARBA" id="ARBA00006654"/>
    </source>
</evidence>
<dbReference type="PROSITE" id="PS00785">
    <property type="entry name" value="5_NUCLEOTIDASE_1"/>
    <property type="match status" value="1"/>
</dbReference>
<dbReference type="EMBL" id="JASVDS010000004">
    <property type="protein sequence ID" value="MDL5033377.1"/>
    <property type="molecule type" value="Genomic_DNA"/>
</dbReference>
<dbReference type="InterPro" id="IPR004843">
    <property type="entry name" value="Calcineurin-like_PHP"/>
</dbReference>
<dbReference type="RefSeq" id="WP_285983461.1">
    <property type="nucleotide sequence ID" value="NZ_JASVDS010000004.1"/>
</dbReference>